<dbReference type="Pfam" id="PF16582">
    <property type="entry name" value="TPP_enzyme_M_2"/>
    <property type="match status" value="1"/>
</dbReference>
<keyword evidence="3" id="KW-0479">Metal-binding</keyword>
<evidence type="ECO:0000256" key="7">
    <source>
        <dbReference type="ARBA" id="ARBA00023239"/>
    </source>
</evidence>
<dbReference type="SUPFAM" id="SSF54826">
    <property type="entry name" value="Enolase N-terminal domain-like"/>
    <property type="match status" value="1"/>
</dbReference>
<sequence length="1685" mass="185978">MNLLTSSPSLILPFQTTTLLPRKTTVNTLSTRRRFTHLRHRNHVPNFKIVRCSIQENVNYLEAEEAELLLATCITRTLHPALTLELGLQKIKDAVNELKLKSKPNCIAKAGMYRFQIGVSPGSKALSWFCCQDPSLSVFPQFFVSTGVENSTDKFLSFSRTRGVFGIGAAVYVKTKFRSASADQIIFRRDQSVDSTHPTAYGLVENSSFYMFIPQIELVESDGVSILTATLAWNDSSLCAYEDAFDAIIDLTTVLAMPNADNGLNRSVSSVLRKFKMTVDEHAQMVYKNALLLTDGRLEYMELENALLSSRFSLRLSATVAISNNMLDQSRDISSSLKESSNINTLWASLMIEECYRLGLTYFCIAPGSRSSPLALAATSHPMISCIACIDERSLSFHAIGYARGCHKPAVVITSSGTAVSNLLPAVVEASQDFLPLLLLTADRPSELLDTGANQAINQVNHYGSFVRHFFSLPAPADIISTRMVLTTIDSAVYHATSSPCGPVHINCSFREPLENTPQEWSKSCLKGLEFWASSGQPFTNYIHSHSSFAHSNLADILGIIQGAERGLLLIGAIFKEDDIYAALLLAKHFKWPVIADILSGLRLRKYKNSRFKRDDGILFVDHLDHCLLSAEVKQWMKPDVIVQIGSRITSKRISQMLQDCSPCSYILVDNHPNRHDPAHIITHRIHSSISQFTDWVLGSCATTCINSTWSSFLRSINMMIDWEISFVINSENSLTEPYVARITSEALDYGSTMFVGNSMPIRDADMYANGSSVGECIRGDDTASTSGFPFHWFQVAGNRGASGIDGLLSTVVGFAVGHNKRVVCLIGDVSFLHDTNGLALLKQRISRKPITIIVVNNHGGAIFSLLPIANTAEEEILNKYFYTSHNVGIQNLCSAHTVKHVHVHTKDELQNALIKSQCEEVDCVIEVESSIDANANFHSNLRQFACRAASHAFSTISRLSVLNSFSQGSLSIKICKLETFQYRIRLSAPLTTTPVGNLQSEHYREGFVLTLYLEDGSTGIGEVAPLGNHTENLLDVKEQLRFLAHVIEGAPVYSSLPLLKGSFTNWISTNLGIPPDSLLPSVRCGLEMAILNAIAATEGSTMLNLLHPYSPKDEFSTKSLNVKICALIDSDGTPEEVAYLATTLVEEGFTAIKLKVARRSNPVEDAIVVQEIRKKIGFQVQLRADANRKWSFDQALQFGSNVKDCALQYIEEPVNDEDDIIKFCEESGLPVALDETIDKLRENPLKTLARFKHSGIVAVVIKPSFVGGFEKAALIARWAQQQGKMAVVSAAFESGFALSAYVQFSCFLEMQNAELCKITKNEPASPVAHGLGTYKWLKEDVTTEPFCVRRGAVDGFMEASVFDAGQTLVNFNINQSSIVQSFKAEEVRNYQLKVDVGGVTFSINVLELGDEKNDNVVVFLHGFLGTSEDWIPIMKAMSASSRCIAFDLPGHGGSKMHPNDDVDRGSNLSMKVVADMLHKLLCILTTSSKVTVVGYSMGARIALYIALRCNDMVKGAVLLSGSPGLDDEVKRKVRSVKDDSLACAIVSYGLDLFIETWYSGALWRSLKSHPQFNQIVASRMKHDDVEALAKALSDLSTGRQPSLWEDLKHNKIPLLLIVGDRDEKFKKICQSMWSKLEEGKDDSVKHVHKMVKIPDSGHAVHIENPLHVINSISEFVSRLDVIDS</sequence>
<dbReference type="InterPro" id="IPR032264">
    <property type="entry name" value="MenD_middle"/>
</dbReference>
<reference evidence="9 11" key="1">
    <citation type="journal article" date="2017" name="Nature">
        <title>The sunflower genome provides insights into oil metabolism, flowering and Asterid evolution.</title>
        <authorList>
            <person name="Badouin H."/>
            <person name="Gouzy J."/>
            <person name="Grassa C.J."/>
            <person name="Murat F."/>
            <person name="Staton S.E."/>
            <person name="Cottret L."/>
            <person name="Lelandais-Briere C."/>
            <person name="Owens G.L."/>
            <person name="Carrere S."/>
            <person name="Mayjonade B."/>
            <person name="Legrand L."/>
            <person name="Gill N."/>
            <person name="Kane N.C."/>
            <person name="Bowers J.E."/>
            <person name="Hubner S."/>
            <person name="Bellec A."/>
            <person name="Berard A."/>
            <person name="Berges H."/>
            <person name="Blanchet N."/>
            <person name="Boniface M.C."/>
            <person name="Brunel D."/>
            <person name="Catrice O."/>
            <person name="Chaidir N."/>
            <person name="Claudel C."/>
            <person name="Donnadieu C."/>
            <person name="Faraut T."/>
            <person name="Fievet G."/>
            <person name="Helmstetter N."/>
            <person name="King M."/>
            <person name="Knapp S.J."/>
            <person name="Lai Z."/>
            <person name="Le Paslier M.C."/>
            <person name="Lippi Y."/>
            <person name="Lorenzon L."/>
            <person name="Mandel J.R."/>
            <person name="Marage G."/>
            <person name="Marchand G."/>
            <person name="Marquand E."/>
            <person name="Bret-Mestries E."/>
            <person name="Morien E."/>
            <person name="Nambeesan S."/>
            <person name="Nguyen T."/>
            <person name="Pegot-Espagnet P."/>
            <person name="Pouilly N."/>
            <person name="Raftis F."/>
            <person name="Sallet E."/>
            <person name="Schiex T."/>
            <person name="Thomas J."/>
            <person name="Vandecasteele C."/>
            <person name="Vares D."/>
            <person name="Vear F."/>
            <person name="Vautrin S."/>
            <person name="Crespi M."/>
            <person name="Mangin B."/>
            <person name="Burke J.M."/>
            <person name="Salse J."/>
            <person name="Munos S."/>
            <person name="Vincourt P."/>
            <person name="Rieseberg L.H."/>
            <person name="Langlade N.B."/>
        </authorList>
    </citation>
    <scope>NUCLEOTIDE SEQUENCE [LARGE SCALE GENOMIC DNA]</scope>
    <source>
        <strain evidence="11">cv. SF193</strain>
        <tissue evidence="9">Leaves</tissue>
    </source>
</reference>
<dbReference type="InterPro" id="IPR022485">
    <property type="entry name" value="SHCHC_synthase_MenH"/>
</dbReference>
<dbReference type="HAMAP" id="MF_01659">
    <property type="entry name" value="MenD"/>
    <property type="match status" value="1"/>
</dbReference>
<dbReference type="GO" id="GO:0030976">
    <property type="term" value="F:thiamine pyrophosphate binding"/>
    <property type="evidence" value="ECO:0007669"/>
    <property type="project" value="InterPro"/>
</dbReference>
<dbReference type="Pfam" id="PF02776">
    <property type="entry name" value="TPP_enzyme_N"/>
    <property type="match status" value="1"/>
</dbReference>
<dbReference type="EC" id="2.2.1.9" evidence="9"/>
<evidence type="ECO:0000313" key="11">
    <source>
        <dbReference type="Proteomes" id="UP000215914"/>
    </source>
</evidence>
<dbReference type="SFLD" id="SFLDG00180">
    <property type="entry name" value="muconate_cycloisomerase"/>
    <property type="match status" value="1"/>
</dbReference>
<dbReference type="Pfam" id="PF00561">
    <property type="entry name" value="Abhydrolase_1"/>
    <property type="match status" value="1"/>
</dbReference>
<dbReference type="InterPro" id="IPR029065">
    <property type="entry name" value="Enolase_C-like"/>
</dbReference>
<dbReference type="InterPro" id="IPR029061">
    <property type="entry name" value="THDP-binding"/>
</dbReference>
<dbReference type="SFLD" id="SFLDS00001">
    <property type="entry name" value="Enolase"/>
    <property type="match status" value="1"/>
</dbReference>
<dbReference type="NCBIfam" id="TIGR03695">
    <property type="entry name" value="menH_SHCHC"/>
    <property type="match status" value="1"/>
</dbReference>
<evidence type="ECO:0000256" key="4">
    <source>
        <dbReference type="ARBA" id="ARBA00022842"/>
    </source>
</evidence>
<evidence type="ECO:0000256" key="5">
    <source>
        <dbReference type="ARBA" id="ARBA00023052"/>
    </source>
</evidence>
<dbReference type="Gramene" id="mRNA:HanXRQr2_Chr16g0772741">
    <property type="protein sequence ID" value="mRNA:HanXRQr2_Chr16g0772741"/>
    <property type="gene ID" value="HanXRQr2_Chr16g0772741"/>
</dbReference>
<dbReference type="EMBL" id="MNCJ02000331">
    <property type="protein sequence ID" value="KAF5762085.1"/>
    <property type="molecule type" value="Genomic_DNA"/>
</dbReference>
<dbReference type="PANTHER" id="PTHR42916:SF1">
    <property type="entry name" value="PROTEIN PHYLLO, CHLOROPLASTIC"/>
    <property type="match status" value="1"/>
</dbReference>
<reference evidence="10" key="2">
    <citation type="submission" date="2017-02" db="EMBL/GenBank/DDBJ databases">
        <title>Sunflower complete genome.</title>
        <authorList>
            <person name="Langlade N."/>
            <person name="Munos S."/>
        </authorList>
    </citation>
    <scope>NUCLEOTIDE SEQUENCE [LARGE SCALE GENOMIC DNA]</scope>
    <source>
        <tissue evidence="10">Leaves</tissue>
    </source>
</reference>
<dbReference type="PROSITE" id="PS00909">
    <property type="entry name" value="MR_MLE_2"/>
    <property type="match status" value="1"/>
</dbReference>
<dbReference type="Gene3D" id="3.20.20.120">
    <property type="entry name" value="Enolase-like C-terminal domain"/>
    <property type="match status" value="1"/>
</dbReference>
<name>A0A251S3B0_HELAN</name>
<dbReference type="HAMAP" id="MF_01660">
    <property type="entry name" value="MenH"/>
    <property type="match status" value="1"/>
</dbReference>
<dbReference type="Gene3D" id="3.40.50.970">
    <property type="match status" value="2"/>
</dbReference>
<dbReference type="CDD" id="cd02009">
    <property type="entry name" value="TPP_SHCHC_synthase"/>
    <property type="match status" value="1"/>
</dbReference>
<dbReference type="Proteomes" id="UP000215914">
    <property type="component" value="Chromosome 16"/>
</dbReference>
<reference evidence="9" key="3">
    <citation type="submission" date="2020-06" db="EMBL/GenBank/DDBJ databases">
        <title>Helianthus annuus Genome sequencing and assembly Release 2.</title>
        <authorList>
            <person name="Gouzy J."/>
            <person name="Langlade N."/>
            <person name="Munos S."/>
        </authorList>
    </citation>
    <scope>NUCLEOTIDE SEQUENCE</scope>
    <source>
        <tissue evidence="9">Leaves</tissue>
    </source>
</reference>
<organism evidence="10 11">
    <name type="scientific">Helianthus annuus</name>
    <name type="common">Common sunflower</name>
    <dbReference type="NCBI Taxonomy" id="4232"/>
    <lineage>
        <taxon>Eukaryota</taxon>
        <taxon>Viridiplantae</taxon>
        <taxon>Streptophyta</taxon>
        <taxon>Embryophyta</taxon>
        <taxon>Tracheophyta</taxon>
        <taxon>Spermatophyta</taxon>
        <taxon>Magnoliopsida</taxon>
        <taxon>eudicotyledons</taxon>
        <taxon>Gunneridae</taxon>
        <taxon>Pentapetalae</taxon>
        <taxon>asterids</taxon>
        <taxon>campanulids</taxon>
        <taxon>Asterales</taxon>
        <taxon>Asteraceae</taxon>
        <taxon>Asteroideae</taxon>
        <taxon>Heliantheae alliance</taxon>
        <taxon>Heliantheae</taxon>
        <taxon>Helianthus</taxon>
    </lineage>
</organism>
<dbReference type="SUPFAM" id="SSF52467">
    <property type="entry name" value="DHS-like NAD/FAD-binding domain"/>
    <property type="match status" value="1"/>
</dbReference>
<dbReference type="InterPro" id="IPR029035">
    <property type="entry name" value="DHS-like_NAD/FAD-binding_dom"/>
</dbReference>
<dbReference type="SUPFAM" id="SSF52518">
    <property type="entry name" value="Thiamin diphosphate-binding fold (THDP-binding)"/>
    <property type="match status" value="2"/>
</dbReference>
<dbReference type="EMBL" id="CM007905">
    <property type="protein sequence ID" value="OTF93019.1"/>
    <property type="molecule type" value="Genomic_DNA"/>
</dbReference>
<dbReference type="SUPFAM" id="SSF51604">
    <property type="entry name" value="Enolase C-terminal domain-like"/>
    <property type="match status" value="1"/>
</dbReference>
<keyword evidence="1" id="KW-0474">Menaquinone biosynthesis</keyword>
<dbReference type="InterPro" id="IPR011766">
    <property type="entry name" value="TPP_enzyme_TPP-bd"/>
</dbReference>
<evidence type="ECO:0000256" key="6">
    <source>
        <dbReference type="ARBA" id="ARBA00023211"/>
    </source>
</evidence>
<dbReference type="STRING" id="4232.A0A251S3B0"/>
<evidence type="ECO:0000256" key="2">
    <source>
        <dbReference type="ARBA" id="ARBA00022679"/>
    </source>
</evidence>
<dbReference type="GO" id="GO:0009234">
    <property type="term" value="P:menaquinone biosynthetic process"/>
    <property type="evidence" value="ECO:0007669"/>
    <property type="project" value="UniProtKB-KW"/>
</dbReference>
<evidence type="ECO:0000313" key="10">
    <source>
        <dbReference type="EMBL" id="OTF93019.1"/>
    </source>
</evidence>
<feature type="domain" description="Mandelate racemase/muconate lactonizing enzyme C-terminal" evidence="8">
    <location>
        <begin position="1135"/>
        <end position="1231"/>
    </location>
</feature>
<dbReference type="PANTHER" id="PTHR42916">
    <property type="entry name" value="2-SUCCINYL-5-ENOLPYRUVYL-6-HYDROXY-3-CYCLOHEXENE-1-CARBOXYLATE SYNTHASE"/>
    <property type="match status" value="1"/>
</dbReference>
<dbReference type="Gene3D" id="3.30.390.10">
    <property type="entry name" value="Enolase-like, N-terminal domain"/>
    <property type="match status" value="1"/>
</dbReference>
<dbReference type="SUPFAM" id="SSF53474">
    <property type="entry name" value="alpha/beta-Hydrolases"/>
    <property type="match status" value="1"/>
</dbReference>
<dbReference type="Pfam" id="PF13378">
    <property type="entry name" value="MR_MLE_C"/>
    <property type="match status" value="1"/>
</dbReference>
<dbReference type="NCBIfam" id="TIGR01927">
    <property type="entry name" value="menC_gam_Gplu"/>
    <property type="match status" value="1"/>
</dbReference>
<keyword evidence="6" id="KW-0464">Manganese</keyword>
<dbReference type="CDD" id="cd07037">
    <property type="entry name" value="TPP_PYR_MenD"/>
    <property type="match status" value="1"/>
</dbReference>
<dbReference type="NCBIfam" id="TIGR00173">
    <property type="entry name" value="menD"/>
    <property type="match status" value="1"/>
</dbReference>
<protein>
    <submittedName>
        <fullName evidence="9">2-succinyl-5-enolpyruvyl-6-hydroxy-3-cyclohexene-1-carboxylic-acid synthase</fullName>
        <ecNumber evidence="9">2.2.1.9</ecNumber>
        <ecNumber evidence="9">4.2.-.-</ecNumber>
    </submittedName>
    <submittedName>
        <fullName evidence="10">Putative magnesium ion binding protein</fullName>
    </submittedName>
</protein>
<dbReference type="Gene3D" id="3.40.50.1220">
    <property type="entry name" value="TPP-binding domain"/>
    <property type="match status" value="1"/>
</dbReference>
<dbReference type="InterPro" id="IPR000073">
    <property type="entry name" value="AB_hydrolase_1"/>
</dbReference>
<dbReference type="InterPro" id="IPR004433">
    <property type="entry name" value="MenaQ_synth_MenD"/>
</dbReference>
<dbReference type="Gene3D" id="3.40.50.1820">
    <property type="entry name" value="alpha/beta hydrolase"/>
    <property type="match status" value="1"/>
</dbReference>
<dbReference type="GO" id="GO:0070204">
    <property type="term" value="F:2-succinyl-5-enolpyruvyl-6-hydroxy-3-cyclohexene-1-carboxylic-acid synthase activity"/>
    <property type="evidence" value="ECO:0007669"/>
    <property type="project" value="UniProtKB-EC"/>
</dbReference>
<dbReference type="GO" id="GO:0016787">
    <property type="term" value="F:hydrolase activity"/>
    <property type="evidence" value="ECO:0007669"/>
    <property type="project" value="UniProtKB-ARBA"/>
</dbReference>
<dbReference type="GO" id="GO:0046872">
    <property type="term" value="F:metal ion binding"/>
    <property type="evidence" value="ECO:0007669"/>
    <property type="project" value="UniProtKB-KW"/>
</dbReference>
<evidence type="ECO:0000256" key="3">
    <source>
        <dbReference type="ARBA" id="ARBA00022723"/>
    </source>
</evidence>
<dbReference type="GO" id="GO:0009063">
    <property type="term" value="P:amino acid catabolic process"/>
    <property type="evidence" value="ECO:0007669"/>
    <property type="project" value="InterPro"/>
</dbReference>
<accession>A0A251S3B0</accession>
<keyword evidence="11" id="KW-1185">Reference proteome</keyword>
<dbReference type="EC" id="4.2.-.-" evidence="9"/>
<evidence type="ECO:0000256" key="1">
    <source>
        <dbReference type="ARBA" id="ARBA00022428"/>
    </source>
</evidence>
<keyword evidence="7 9" id="KW-0456">Lyase</keyword>
<dbReference type="GO" id="GO:0070205">
    <property type="term" value="F:2-succinyl-6-hydroxy-2,4-cyclohexadiene-1-carboxylate synthase activity"/>
    <property type="evidence" value="ECO:0007669"/>
    <property type="project" value="InterPro"/>
</dbReference>
<keyword evidence="2 9" id="KW-0808">Transferase</keyword>
<evidence type="ECO:0000259" key="8">
    <source>
        <dbReference type="SMART" id="SM00922"/>
    </source>
</evidence>
<dbReference type="InterPro" id="IPR036849">
    <property type="entry name" value="Enolase-like_C_sf"/>
</dbReference>
<dbReference type="InParanoid" id="A0A251S3B0"/>
<dbReference type="SMART" id="SM00922">
    <property type="entry name" value="MR_MLE"/>
    <property type="match status" value="1"/>
</dbReference>
<dbReference type="InterPro" id="IPR029058">
    <property type="entry name" value="AB_hydrolase_fold"/>
</dbReference>
<keyword evidence="5" id="KW-0786">Thiamine pyrophosphate</keyword>
<gene>
    <name evidence="10" type="ORF">HannXRQ_Chr16g0528311</name>
    <name evidence="9" type="ORF">HanXRQr2_Chr16g0772741</name>
</gene>
<dbReference type="FunCoup" id="A0A251S3B0">
    <property type="interactions" value="1414"/>
</dbReference>
<keyword evidence="4" id="KW-0460">Magnesium</keyword>
<proteinExistence type="inferred from homology"/>
<dbReference type="InterPro" id="IPR012001">
    <property type="entry name" value="Thiamin_PyroP_enz_TPP-bd_dom"/>
</dbReference>
<dbReference type="InterPro" id="IPR018110">
    <property type="entry name" value="Mandel_Rmase/mucon_lact_enz_CS"/>
</dbReference>
<dbReference type="OMA" id="RHLSWPI"/>
<dbReference type="SFLD" id="SFLDF00009">
    <property type="entry name" value="o-succinylbenzoate_synthase"/>
    <property type="match status" value="1"/>
</dbReference>
<dbReference type="Pfam" id="PF02775">
    <property type="entry name" value="TPP_enzyme_C"/>
    <property type="match status" value="1"/>
</dbReference>
<evidence type="ECO:0000313" key="9">
    <source>
        <dbReference type="EMBL" id="KAF5762085.1"/>
    </source>
</evidence>
<dbReference type="InterPro" id="IPR013342">
    <property type="entry name" value="Mandelate_racemase_C"/>
</dbReference>
<dbReference type="InterPro" id="IPR029017">
    <property type="entry name" value="Enolase-like_N"/>
</dbReference>